<gene>
    <name evidence="5" type="ORF">GCM10011585_02090</name>
</gene>
<feature type="transmembrane region" description="Helical" evidence="4">
    <location>
        <begin position="328"/>
        <end position="353"/>
    </location>
</feature>
<feature type="transmembrane region" description="Helical" evidence="4">
    <location>
        <begin position="302"/>
        <end position="322"/>
    </location>
</feature>
<keyword evidence="2 4" id="KW-1133">Transmembrane helix</keyword>
<feature type="transmembrane region" description="Helical" evidence="4">
    <location>
        <begin position="97"/>
        <end position="117"/>
    </location>
</feature>
<feature type="transmembrane region" description="Helical" evidence="4">
    <location>
        <begin position="394"/>
        <end position="414"/>
    </location>
</feature>
<dbReference type="AlphaFoldDB" id="A0A917LWT5"/>
<evidence type="ECO:0008006" key="7">
    <source>
        <dbReference type="Google" id="ProtNLM"/>
    </source>
</evidence>
<organism evidence="5 6">
    <name type="scientific">Edaphobacter dinghuensis</name>
    <dbReference type="NCBI Taxonomy" id="1560005"/>
    <lineage>
        <taxon>Bacteria</taxon>
        <taxon>Pseudomonadati</taxon>
        <taxon>Acidobacteriota</taxon>
        <taxon>Terriglobia</taxon>
        <taxon>Terriglobales</taxon>
        <taxon>Acidobacteriaceae</taxon>
        <taxon>Edaphobacter</taxon>
    </lineage>
</organism>
<accession>A0A917LWT5</accession>
<feature type="transmembrane region" description="Helical" evidence="4">
    <location>
        <begin position="165"/>
        <end position="183"/>
    </location>
</feature>
<dbReference type="GO" id="GO:0022857">
    <property type="term" value="F:transmembrane transporter activity"/>
    <property type="evidence" value="ECO:0007669"/>
    <property type="project" value="InterPro"/>
</dbReference>
<dbReference type="SUPFAM" id="SSF103473">
    <property type="entry name" value="MFS general substrate transporter"/>
    <property type="match status" value="2"/>
</dbReference>
<evidence type="ECO:0000256" key="2">
    <source>
        <dbReference type="ARBA" id="ARBA00022989"/>
    </source>
</evidence>
<dbReference type="Gene3D" id="1.20.1250.20">
    <property type="entry name" value="MFS general substrate transporter like domains"/>
    <property type="match status" value="2"/>
</dbReference>
<reference evidence="5" key="1">
    <citation type="journal article" date="2014" name="Int. J. Syst. Evol. Microbiol.">
        <title>Complete genome sequence of Corynebacterium casei LMG S-19264T (=DSM 44701T), isolated from a smear-ripened cheese.</title>
        <authorList>
            <consortium name="US DOE Joint Genome Institute (JGI-PGF)"/>
            <person name="Walter F."/>
            <person name="Albersmeier A."/>
            <person name="Kalinowski J."/>
            <person name="Ruckert C."/>
        </authorList>
    </citation>
    <scope>NUCLEOTIDE SEQUENCE</scope>
    <source>
        <strain evidence="5">CGMCC 1.12997</strain>
    </source>
</reference>
<proteinExistence type="predicted"/>
<evidence type="ECO:0000256" key="4">
    <source>
        <dbReference type="SAM" id="Phobius"/>
    </source>
</evidence>
<evidence type="ECO:0000313" key="5">
    <source>
        <dbReference type="EMBL" id="GGG64086.1"/>
    </source>
</evidence>
<dbReference type="InterPro" id="IPR011701">
    <property type="entry name" value="MFS"/>
</dbReference>
<evidence type="ECO:0000256" key="1">
    <source>
        <dbReference type="ARBA" id="ARBA00022692"/>
    </source>
</evidence>
<feature type="transmembrane region" description="Helical" evidence="4">
    <location>
        <begin position="189"/>
        <end position="209"/>
    </location>
</feature>
<name>A0A917LWT5_9BACT</name>
<feature type="transmembrane region" description="Helical" evidence="4">
    <location>
        <begin position="365"/>
        <end position="382"/>
    </location>
</feature>
<protein>
    <recommendedName>
        <fullName evidence="7">MFS transporter</fullName>
    </recommendedName>
</protein>
<dbReference type="EMBL" id="BMGT01000001">
    <property type="protein sequence ID" value="GGG64086.1"/>
    <property type="molecule type" value="Genomic_DNA"/>
</dbReference>
<evidence type="ECO:0000256" key="3">
    <source>
        <dbReference type="ARBA" id="ARBA00023136"/>
    </source>
</evidence>
<keyword evidence="1 4" id="KW-0812">Transmembrane</keyword>
<keyword evidence="6" id="KW-1185">Reference proteome</keyword>
<dbReference type="RefSeq" id="WP_188552315.1">
    <property type="nucleotide sequence ID" value="NZ_BMGT01000001.1"/>
</dbReference>
<dbReference type="Pfam" id="PF07690">
    <property type="entry name" value="MFS_1"/>
    <property type="match status" value="1"/>
</dbReference>
<feature type="transmembrane region" description="Helical" evidence="4">
    <location>
        <begin position="239"/>
        <end position="259"/>
    </location>
</feature>
<dbReference type="InterPro" id="IPR036259">
    <property type="entry name" value="MFS_trans_sf"/>
</dbReference>
<reference evidence="5" key="2">
    <citation type="submission" date="2020-09" db="EMBL/GenBank/DDBJ databases">
        <authorList>
            <person name="Sun Q."/>
            <person name="Zhou Y."/>
        </authorList>
    </citation>
    <scope>NUCLEOTIDE SEQUENCE</scope>
    <source>
        <strain evidence="5">CGMCC 1.12997</strain>
    </source>
</reference>
<keyword evidence="3 4" id="KW-0472">Membrane</keyword>
<evidence type="ECO:0000313" key="6">
    <source>
        <dbReference type="Proteomes" id="UP000647241"/>
    </source>
</evidence>
<feature type="transmembrane region" description="Helical" evidence="4">
    <location>
        <begin position="271"/>
        <end position="290"/>
    </location>
</feature>
<sequence>MPVIAPGESDSGSGLNLPNLVEPQELLPRVPPAWVTGLAWLPFGIVVGFTITALPFLVTRMGVSLDRAAAMSATVMTPTFWAFLLNPILDVGLTRRAYCWLTALVAAACMASGLWVLSPARLGAATILLLLGELSIVLFSSALFGWQTEFVPERMRGMVGGWTNVANLGGGALGSLAIMSLASRVDARWIGLGLMGAILVGLVPALWFPSPHQSKFGLKQIFVDAMKATWQATKQKQCLVGFALFLAPASSLAAINLFSGIGKDFHASDHVVILVTGAGCAITASIGSLLGGWASHRFNRGYVYLLSGILGASFGLIVAFLPHVPANFVWLALAYNGVAGCSYAAFTSLCLQLVGHSSPVASTQLGLFSASTNGAIVFMTAMDGLGYRHFGVRGLLLTDGLMSLAAAIPLLFLVRRYLRRPSIDDVTDAVAPDAAADAAIS</sequence>
<dbReference type="Proteomes" id="UP000647241">
    <property type="component" value="Unassembled WGS sequence"/>
</dbReference>
<feature type="transmembrane region" description="Helical" evidence="4">
    <location>
        <begin position="123"/>
        <end position="144"/>
    </location>
</feature>
<feature type="transmembrane region" description="Helical" evidence="4">
    <location>
        <begin position="33"/>
        <end position="56"/>
    </location>
</feature>
<comment type="caution">
    <text evidence="5">The sequence shown here is derived from an EMBL/GenBank/DDBJ whole genome shotgun (WGS) entry which is preliminary data.</text>
</comment>